<evidence type="ECO:0000259" key="2">
    <source>
        <dbReference type="Pfam" id="PF15902"/>
    </source>
</evidence>
<dbReference type="InterPro" id="IPR031778">
    <property type="entry name" value="Sortilin_N"/>
</dbReference>
<dbReference type="EMBL" id="MLJW01000012">
    <property type="protein sequence ID" value="OIR14166.1"/>
    <property type="molecule type" value="Genomic_DNA"/>
</dbReference>
<evidence type="ECO:0000313" key="3">
    <source>
        <dbReference type="EMBL" id="OIR14166.1"/>
    </source>
</evidence>
<dbReference type="CDD" id="cd15482">
    <property type="entry name" value="Sialidase_non-viral"/>
    <property type="match status" value="2"/>
</dbReference>
<dbReference type="InterPro" id="IPR015943">
    <property type="entry name" value="WD40/YVTN_repeat-like_dom_sf"/>
</dbReference>
<dbReference type="InterPro" id="IPR052025">
    <property type="entry name" value="Xyloglucanase_GH74"/>
</dbReference>
<dbReference type="PANTHER" id="PTHR43739:SF5">
    <property type="entry name" value="EXO-ALPHA-SIALIDASE"/>
    <property type="match status" value="1"/>
</dbReference>
<dbReference type="Pfam" id="PF15902">
    <property type="entry name" value="Sortilin-Vps10"/>
    <property type="match status" value="1"/>
</dbReference>
<feature type="domain" description="Sortilin N-terminal" evidence="2">
    <location>
        <begin position="121"/>
        <end position="246"/>
    </location>
</feature>
<proteinExistence type="predicted"/>
<keyword evidence="3" id="KW-0378">Hydrolase</keyword>
<gene>
    <name evidence="3" type="primary">xghA_2</name>
    <name evidence="3" type="ORF">GALL_46270</name>
</gene>
<dbReference type="GO" id="GO:0010411">
    <property type="term" value="P:xyloglucan metabolic process"/>
    <property type="evidence" value="ECO:0007669"/>
    <property type="project" value="TreeGrafter"/>
</dbReference>
<keyword evidence="1" id="KW-0677">Repeat</keyword>
<comment type="caution">
    <text evidence="3">The sequence shown here is derived from an EMBL/GenBank/DDBJ whole genome shotgun (WGS) entry which is preliminary data.</text>
</comment>
<dbReference type="SUPFAM" id="SSF50939">
    <property type="entry name" value="Sialidases"/>
    <property type="match status" value="1"/>
</dbReference>
<dbReference type="GO" id="GO:0016798">
    <property type="term" value="F:hydrolase activity, acting on glycosyl bonds"/>
    <property type="evidence" value="ECO:0007669"/>
    <property type="project" value="UniProtKB-KW"/>
</dbReference>
<dbReference type="AlphaFoldDB" id="A0A1J5TQB3"/>
<dbReference type="InterPro" id="IPR036278">
    <property type="entry name" value="Sialidase_sf"/>
</dbReference>
<reference evidence="3" key="1">
    <citation type="submission" date="2016-10" db="EMBL/GenBank/DDBJ databases">
        <title>Sequence of Gallionella enrichment culture.</title>
        <authorList>
            <person name="Poehlein A."/>
            <person name="Muehling M."/>
            <person name="Daniel R."/>
        </authorList>
    </citation>
    <scope>NUCLEOTIDE SEQUENCE</scope>
</reference>
<accession>A0A1J5TQB3</accession>
<evidence type="ECO:0000256" key="1">
    <source>
        <dbReference type="ARBA" id="ARBA00022737"/>
    </source>
</evidence>
<name>A0A1J5TQB3_9ZZZZ</name>
<dbReference type="PANTHER" id="PTHR43739">
    <property type="entry name" value="XYLOGLUCANASE (EUROFUNG)"/>
    <property type="match status" value="1"/>
</dbReference>
<dbReference type="EC" id="3.2.1.-" evidence="3"/>
<keyword evidence="3" id="KW-0326">Glycosidase</keyword>
<dbReference type="Gene3D" id="2.130.10.10">
    <property type="entry name" value="YVTN repeat-like/Quinoprotein amine dehydrogenase"/>
    <property type="match status" value="5"/>
</dbReference>
<protein>
    <submittedName>
        <fullName evidence="3">Xyloglucanase Xgh74A</fullName>
        <ecNumber evidence="3">3.2.1.-</ecNumber>
    </submittedName>
</protein>
<organism evidence="3">
    <name type="scientific">mine drainage metagenome</name>
    <dbReference type="NCBI Taxonomy" id="410659"/>
    <lineage>
        <taxon>unclassified sequences</taxon>
        <taxon>metagenomes</taxon>
        <taxon>ecological metagenomes</taxon>
    </lineage>
</organism>
<dbReference type="SUPFAM" id="SSF110296">
    <property type="entry name" value="Oligoxyloglucan reducing end-specific cellobiohydrolase"/>
    <property type="match status" value="1"/>
</dbReference>
<sequence>MRKNLPLKLLLAFSFFQTIVFAQIDPGYFNAIKWRMIGPHRGGRTVGAVGVPQQPNVFYIGVNNGGVWKTTDYGRTWFPIFDDQPTGSIGDVAVAASNPNTVYVGTGEGIQRPDLSVGNGIYKSTDAGKTWTHLGLDDGQQIGGIAIDPTDENKVFVAVLGHPYGPNATRGIYRTTNGGKSWEKVLYKDENTGAVQVSIDPKNPNIIYADLWAGRQGPWENGAWDGPESGLYKSVDGGNTWKKLINGLPTVQQGLGRIGFCIAPSDPNRLYATVDAGNYGGMYRSDDGGENWKSISNDGRYWGRGSDFAEVKVDPKNEDIVYTANVVVWRSKDGGNTWKDFRGAPGGDDYHRIWINPDNSNIILIAADQGAIITVNGGETFSSWYNQPTAQFYHVSTDNAFPYNVYGAQQESGSVGIASRGNDGQITFREWHPVAVEEYGYVAADPLDPNIIYGGKITKYDKRTGQVQNIAPEAIGSGKYRFVRTAPVLFSPIDPKTLFFAGNVLFKTNNGGHSWQIISPDLTRESWDIPASVGIYTTDELKKMPRRGVIYTVAPSPKDINTIWCGTDDGYIQLTKDGGKNWKNVTPNSITSWSKISIMEASHFDANIAYAAVNRIRCDDMHPHIYKTKDGGVTWKEIVNGLPDDPINSVKEDPLTKGLLFAGSERAVYVSFDDGEHWQTLQLNMPCTSIRDLVIKDDDLVVGTHGRSFWILDDITSLRQLTKMVAKSDAILFKPQTAIRIRWNTNPDTPLPQEEPAGQNPPDGAIIDYYLKENAKDIITLEIKDEKNNVIQTFRSDDKPYEIPPVNIPLYWIRPQQILSTNAGSHRFLWDMHYTPIKTAPTYPIAAVFGNTAPDFTSPWVMPGNYFAVLTVNGKSYTQSFTVKKDPRVKTSVKDLQDQHDYSLTCYKNRIKATEYLDKVNAYRKKNTDTKDIDQQLAAFAGNVSRRRNASNKDASFGSLISGYDKLIHDLQDADLPPTEQMMSAVKKLNLDFAAIEKNWLGFELKNLIKK</sequence>